<comment type="caution">
    <text evidence="1">The sequence shown here is derived from an EMBL/GenBank/DDBJ whole genome shotgun (WGS) entry which is preliminary data.</text>
</comment>
<sequence>MLKDCIVTKSFIFLLVYDTKADNPMVEDFETQLYKLKYSYVLKMNFQGDILGTYKINCVPLYMAETNNDNVLSFLINHPDYNILTIQL</sequence>
<proteinExistence type="predicted"/>
<gene>
    <name evidence="1" type="ORF">SDC9_87413</name>
</gene>
<name>A0A644ZIQ0_9ZZZZ</name>
<reference evidence="1" key="1">
    <citation type="submission" date="2019-08" db="EMBL/GenBank/DDBJ databases">
        <authorList>
            <person name="Kucharzyk K."/>
            <person name="Murdoch R.W."/>
            <person name="Higgins S."/>
            <person name="Loffler F."/>
        </authorList>
    </citation>
    <scope>NUCLEOTIDE SEQUENCE</scope>
</reference>
<accession>A0A644ZIQ0</accession>
<dbReference type="AlphaFoldDB" id="A0A644ZIQ0"/>
<protein>
    <submittedName>
        <fullName evidence="1">Uncharacterized protein</fullName>
    </submittedName>
</protein>
<organism evidence="1">
    <name type="scientific">bioreactor metagenome</name>
    <dbReference type="NCBI Taxonomy" id="1076179"/>
    <lineage>
        <taxon>unclassified sequences</taxon>
        <taxon>metagenomes</taxon>
        <taxon>ecological metagenomes</taxon>
    </lineage>
</organism>
<dbReference type="EMBL" id="VSSQ01009118">
    <property type="protein sequence ID" value="MPM40765.1"/>
    <property type="molecule type" value="Genomic_DNA"/>
</dbReference>
<evidence type="ECO:0000313" key="1">
    <source>
        <dbReference type="EMBL" id="MPM40765.1"/>
    </source>
</evidence>